<dbReference type="HOGENOM" id="CLU_1659321_0_0_4"/>
<organism evidence="1 2">
    <name type="scientific">Paraburkholderia phymatum (strain DSM 17167 / CIP 108236 / LMG 21445 / STM815)</name>
    <name type="common">Burkholderia phymatum</name>
    <dbReference type="NCBI Taxonomy" id="391038"/>
    <lineage>
        <taxon>Bacteria</taxon>
        <taxon>Pseudomonadati</taxon>
        <taxon>Pseudomonadota</taxon>
        <taxon>Betaproteobacteria</taxon>
        <taxon>Burkholderiales</taxon>
        <taxon>Burkholderiaceae</taxon>
        <taxon>Paraburkholderia</taxon>
    </lineage>
</organism>
<keyword evidence="2" id="KW-1185">Reference proteome</keyword>
<dbReference type="EMBL" id="CP001045">
    <property type="protein sequence ID" value="ACC75784.1"/>
    <property type="molecule type" value="Genomic_DNA"/>
</dbReference>
<reference evidence="2" key="1">
    <citation type="journal article" date="2014" name="Stand. Genomic Sci.">
        <title>Complete genome sequence of Burkholderia phymatum STM815(T), a broad host range and efficient nitrogen-fixing symbiont of Mimosa species.</title>
        <authorList>
            <person name="Moulin L."/>
            <person name="Klonowska A."/>
            <person name="Caroline B."/>
            <person name="Booth K."/>
            <person name="Vriezen J.A."/>
            <person name="Melkonian R."/>
            <person name="James E.K."/>
            <person name="Young J.P."/>
            <person name="Bena G."/>
            <person name="Hauser L."/>
            <person name="Land M."/>
            <person name="Kyrpides N."/>
            <person name="Bruce D."/>
            <person name="Chain P."/>
            <person name="Copeland A."/>
            <person name="Pitluck S."/>
            <person name="Woyke T."/>
            <person name="Lizotte-Waniewski M."/>
            <person name="Bristow J."/>
            <person name="Riley M."/>
        </authorList>
    </citation>
    <scope>NUCLEOTIDE SEQUENCE [LARGE SCALE GENOMIC DNA]</scope>
    <source>
        <strain evidence="2">DSM 17167 / CIP 108236 / LMG 21445 / STM815</strain>
        <plasmid evidence="2">Plasmid pBPHY01</plasmid>
    </source>
</reference>
<dbReference type="Proteomes" id="UP000001192">
    <property type="component" value="Plasmid pBPHY01"/>
</dbReference>
<sequence length="169" mass="19428">MYRIKQCHKPMEHLMERSPRSWDSMPLNDRSRAWFVTRWPGRIVGVADAQLLFVVDIRACRCLCFRLFSAASAHWAYDPLVELLRLFSAPEALVTDDSRLQHVLAAAGASLENPASPFLDKSITMTPAIHDCIKSLEGLFNSPEFQMLKSMDTVNEALESWRSRYNERR</sequence>
<gene>
    <name evidence="1" type="ordered locus">Bphy_6763</name>
</gene>
<evidence type="ECO:0000313" key="1">
    <source>
        <dbReference type="EMBL" id="ACC75784.1"/>
    </source>
</evidence>
<evidence type="ECO:0000313" key="2">
    <source>
        <dbReference type="Proteomes" id="UP000001192"/>
    </source>
</evidence>
<name>B2JT81_PARP8</name>
<geneLocation type="plasmid" evidence="1 2">
    <name>pBPHY01</name>
</geneLocation>
<proteinExistence type="predicted"/>
<keyword evidence="1" id="KW-0614">Plasmid</keyword>
<protein>
    <submittedName>
        <fullName evidence="1">Uncharacterized protein</fullName>
    </submittedName>
</protein>
<dbReference type="KEGG" id="bph:Bphy_6763"/>
<dbReference type="AlphaFoldDB" id="B2JT81"/>
<accession>B2JT81</accession>